<comment type="caution">
    <text evidence="6">The sequence shown here is derived from an EMBL/GenBank/DDBJ whole genome shotgun (WGS) entry which is preliminary data.</text>
</comment>
<reference evidence="6 7" key="1">
    <citation type="submission" date="2019-03" db="EMBL/GenBank/DDBJ databases">
        <title>Genomic Encyclopedia of Type Strains, Phase IV (KMG-IV): sequencing the most valuable type-strain genomes for metagenomic binning, comparative biology and taxonomic classification.</title>
        <authorList>
            <person name="Goeker M."/>
        </authorList>
    </citation>
    <scope>NUCLEOTIDE SEQUENCE [LARGE SCALE GENOMIC DNA]</scope>
    <source>
        <strain evidence="6 7">DSM 18401</strain>
    </source>
</reference>
<protein>
    <submittedName>
        <fullName evidence="6">DNA-binding transcriptional LysR family regulator</fullName>
    </submittedName>
</protein>
<evidence type="ECO:0000256" key="1">
    <source>
        <dbReference type="ARBA" id="ARBA00009437"/>
    </source>
</evidence>
<accession>A0A4R2D7S6</accession>
<keyword evidence="4" id="KW-0804">Transcription</keyword>
<proteinExistence type="inferred from homology"/>
<evidence type="ECO:0000313" key="6">
    <source>
        <dbReference type="EMBL" id="TCN48384.1"/>
    </source>
</evidence>
<dbReference type="Gene3D" id="3.40.190.10">
    <property type="entry name" value="Periplasmic binding protein-like II"/>
    <property type="match status" value="2"/>
</dbReference>
<dbReference type="PROSITE" id="PS50931">
    <property type="entry name" value="HTH_LYSR"/>
    <property type="match status" value="1"/>
</dbReference>
<dbReference type="SUPFAM" id="SSF46785">
    <property type="entry name" value="Winged helix' DNA-binding domain"/>
    <property type="match status" value="1"/>
</dbReference>
<dbReference type="GO" id="GO:0003700">
    <property type="term" value="F:DNA-binding transcription factor activity"/>
    <property type="evidence" value="ECO:0007669"/>
    <property type="project" value="InterPro"/>
</dbReference>
<name>A0A4R2D7S6_SHIGR</name>
<sequence>MVSPRNFDMDVLRTFVTGVRLGSFAKAAEALGRTPPAVSLQLKKLADLSGQTLFIKQGRGLALTDAGEALHDYAVRILELNDEAMMMLGSSRALDGWLRLGIPQDFAETSLPPVLGRFSRAHPKLRVEARVDRGAKLVAAVERGDLDMAVTWGGQKSAHCQHIATHPIVWIAASEDAVPAGEPVPLIAFDPPCSFRAAAVDALSAAGREWRQVFASPGLAGLWAAVTAGLGVTIRTTTGMPAHLRVLDPQRAGLPALGSVDLMLHTAEATPSAPVARLRDILLDMLVSPT</sequence>
<feature type="domain" description="HTH lysR-type" evidence="5">
    <location>
        <begin position="7"/>
        <end position="64"/>
    </location>
</feature>
<evidence type="ECO:0000256" key="4">
    <source>
        <dbReference type="ARBA" id="ARBA00023163"/>
    </source>
</evidence>
<dbReference type="SUPFAM" id="SSF53850">
    <property type="entry name" value="Periplasmic binding protein-like II"/>
    <property type="match status" value="1"/>
</dbReference>
<gene>
    <name evidence="6" type="ORF">EV665_101116</name>
</gene>
<dbReference type="InterPro" id="IPR036388">
    <property type="entry name" value="WH-like_DNA-bd_sf"/>
</dbReference>
<dbReference type="InterPro" id="IPR000847">
    <property type="entry name" value="LysR_HTH_N"/>
</dbReference>
<dbReference type="PANTHER" id="PTHR30579:SF7">
    <property type="entry name" value="HTH-TYPE TRANSCRIPTIONAL REGULATOR LRHA-RELATED"/>
    <property type="match status" value="1"/>
</dbReference>
<keyword evidence="3 6" id="KW-0238">DNA-binding</keyword>
<dbReference type="Proteomes" id="UP000295351">
    <property type="component" value="Unassembled WGS sequence"/>
</dbReference>
<dbReference type="Pfam" id="PF00126">
    <property type="entry name" value="HTH_1"/>
    <property type="match status" value="1"/>
</dbReference>
<dbReference type="InterPro" id="IPR036390">
    <property type="entry name" value="WH_DNA-bd_sf"/>
</dbReference>
<dbReference type="AlphaFoldDB" id="A0A4R2D7S6"/>
<keyword evidence="7" id="KW-1185">Reference proteome</keyword>
<evidence type="ECO:0000256" key="3">
    <source>
        <dbReference type="ARBA" id="ARBA00023125"/>
    </source>
</evidence>
<evidence type="ECO:0000256" key="2">
    <source>
        <dbReference type="ARBA" id="ARBA00023015"/>
    </source>
</evidence>
<evidence type="ECO:0000259" key="5">
    <source>
        <dbReference type="PROSITE" id="PS50931"/>
    </source>
</evidence>
<dbReference type="InterPro" id="IPR050176">
    <property type="entry name" value="LTTR"/>
</dbReference>
<organism evidence="6 7">
    <name type="scientific">Shinella granuli</name>
    <dbReference type="NCBI Taxonomy" id="323621"/>
    <lineage>
        <taxon>Bacteria</taxon>
        <taxon>Pseudomonadati</taxon>
        <taxon>Pseudomonadota</taxon>
        <taxon>Alphaproteobacteria</taxon>
        <taxon>Hyphomicrobiales</taxon>
        <taxon>Rhizobiaceae</taxon>
        <taxon>Shinella</taxon>
    </lineage>
</organism>
<dbReference type="GO" id="GO:0003677">
    <property type="term" value="F:DNA binding"/>
    <property type="evidence" value="ECO:0007669"/>
    <property type="project" value="UniProtKB-KW"/>
</dbReference>
<dbReference type="InterPro" id="IPR005119">
    <property type="entry name" value="LysR_subst-bd"/>
</dbReference>
<keyword evidence="2" id="KW-0805">Transcription regulation</keyword>
<dbReference type="EMBL" id="SLVX01000001">
    <property type="protein sequence ID" value="TCN48384.1"/>
    <property type="molecule type" value="Genomic_DNA"/>
</dbReference>
<dbReference type="RefSeq" id="WP_064330780.1">
    <property type="nucleotide sequence ID" value="NZ_BAABEI010000012.1"/>
</dbReference>
<dbReference type="Pfam" id="PF03466">
    <property type="entry name" value="LysR_substrate"/>
    <property type="match status" value="1"/>
</dbReference>
<evidence type="ECO:0000313" key="7">
    <source>
        <dbReference type="Proteomes" id="UP000295351"/>
    </source>
</evidence>
<comment type="similarity">
    <text evidence="1">Belongs to the LysR transcriptional regulatory family.</text>
</comment>
<dbReference type="Gene3D" id="1.10.10.10">
    <property type="entry name" value="Winged helix-like DNA-binding domain superfamily/Winged helix DNA-binding domain"/>
    <property type="match status" value="1"/>
</dbReference>
<dbReference type="PANTHER" id="PTHR30579">
    <property type="entry name" value="TRANSCRIPTIONAL REGULATOR"/>
    <property type="match status" value="1"/>
</dbReference>